<sequence>MLIAARMTTPFASLLLHRKTLLQFFMVCSVIPLCFFAAQPMMASFDWSQIKLAWRAISLEQWAASLLAVSISFAALGRYDVIVHRVLNTGVAPRAAHASGAASVALSQTLGFGLIVGTIARWRGMNSLNLVSASTVTAMVSISFLGSWLFLFGLAGLVSPRSLPLPYYVYQACLFSAVCFVFYTTLKRYVTIAGYRTRFPSLRALAKLVMFTAIDTCAAALAFLILMPSSFESTLIAFFPIYLACLGVALIGNTPGGLGPFEVTLLWAMPFENVNSLLASLIAFRIVYFALPACLAMLYTQSPRAPDF</sequence>
<keyword evidence="1" id="KW-0472">Membrane</keyword>
<reference evidence="2 3" key="1">
    <citation type="submission" date="2016-10" db="EMBL/GenBank/DDBJ databases">
        <title>Genome sequence of Planktotalea frisia SH6-1.</title>
        <authorList>
            <person name="Poehlein A."/>
            <person name="Bakenhus I."/>
            <person name="Voget S."/>
            <person name="Brinkhoff T."/>
            <person name="Simon M."/>
        </authorList>
    </citation>
    <scope>NUCLEOTIDE SEQUENCE [LARGE SCALE GENOMIC DNA]</scope>
    <source>
        <strain evidence="2 3">SH6-1</strain>
    </source>
</reference>
<gene>
    <name evidence="2" type="primary">ybhN</name>
    <name evidence="2" type="ORF">PFRI_40920</name>
</gene>
<dbReference type="Proteomes" id="UP000184514">
    <property type="component" value="Unassembled WGS sequence"/>
</dbReference>
<feature type="transmembrane region" description="Helical" evidence="1">
    <location>
        <begin position="95"/>
        <end position="116"/>
    </location>
</feature>
<dbReference type="EMBL" id="MLCB01000225">
    <property type="protein sequence ID" value="OJI91695.1"/>
    <property type="molecule type" value="Genomic_DNA"/>
</dbReference>
<dbReference type="AlphaFoldDB" id="A0A1L9NQX5"/>
<evidence type="ECO:0000313" key="3">
    <source>
        <dbReference type="Proteomes" id="UP000184514"/>
    </source>
</evidence>
<protein>
    <submittedName>
        <fullName evidence="2">Inner membrane protein YbhN</fullName>
    </submittedName>
</protein>
<keyword evidence="1" id="KW-0812">Transmembrane</keyword>
<dbReference type="OrthoDB" id="145485at2"/>
<evidence type="ECO:0000256" key="1">
    <source>
        <dbReference type="SAM" id="Phobius"/>
    </source>
</evidence>
<feature type="transmembrane region" description="Helical" evidence="1">
    <location>
        <begin position="204"/>
        <end position="227"/>
    </location>
</feature>
<keyword evidence="1" id="KW-1133">Transmembrane helix</keyword>
<evidence type="ECO:0000313" key="2">
    <source>
        <dbReference type="EMBL" id="OJI91695.1"/>
    </source>
</evidence>
<comment type="caution">
    <text evidence="2">The sequence shown here is derived from an EMBL/GenBank/DDBJ whole genome shotgun (WGS) entry which is preliminary data.</text>
</comment>
<feature type="transmembrane region" description="Helical" evidence="1">
    <location>
        <begin position="274"/>
        <end position="299"/>
    </location>
</feature>
<feature type="transmembrane region" description="Helical" evidence="1">
    <location>
        <begin position="21"/>
        <end position="42"/>
    </location>
</feature>
<name>A0A1L9NQX5_9RHOB</name>
<keyword evidence="3" id="KW-1185">Reference proteome</keyword>
<feature type="transmembrane region" description="Helical" evidence="1">
    <location>
        <begin position="234"/>
        <end position="254"/>
    </location>
</feature>
<feature type="transmembrane region" description="Helical" evidence="1">
    <location>
        <begin position="165"/>
        <end position="184"/>
    </location>
</feature>
<proteinExistence type="predicted"/>
<accession>A0A1L9NQX5</accession>
<dbReference type="STRING" id="696762.PFRI_40920"/>
<dbReference type="RefSeq" id="WP_072632554.1">
    <property type="nucleotide sequence ID" value="NZ_MLCB01000225.1"/>
</dbReference>
<organism evidence="2 3">
    <name type="scientific">Planktotalea frisia</name>
    <dbReference type="NCBI Taxonomy" id="696762"/>
    <lineage>
        <taxon>Bacteria</taxon>
        <taxon>Pseudomonadati</taxon>
        <taxon>Pseudomonadota</taxon>
        <taxon>Alphaproteobacteria</taxon>
        <taxon>Rhodobacterales</taxon>
        <taxon>Paracoccaceae</taxon>
        <taxon>Planktotalea</taxon>
    </lineage>
</organism>
<feature type="transmembrane region" description="Helical" evidence="1">
    <location>
        <begin position="136"/>
        <end position="158"/>
    </location>
</feature>